<feature type="transmembrane region" description="Helical" evidence="6">
    <location>
        <begin position="54"/>
        <end position="74"/>
    </location>
</feature>
<dbReference type="Proteomes" id="UP000177932">
    <property type="component" value="Unassembled WGS sequence"/>
</dbReference>
<feature type="domain" description="ABC-type uncharacterised transport system" evidence="7">
    <location>
        <begin position="419"/>
        <end position="667"/>
    </location>
</feature>
<evidence type="ECO:0000313" key="10">
    <source>
        <dbReference type="Proteomes" id="UP000177932"/>
    </source>
</evidence>
<keyword evidence="3 6" id="KW-0812">Transmembrane</keyword>
<dbReference type="Pfam" id="PF12679">
    <property type="entry name" value="ABC2_membrane_2"/>
    <property type="match status" value="1"/>
</dbReference>
<feature type="transmembrane region" description="Helical" evidence="6">
    <location>
        <begin position="710"/>
        <end position="730"/>
    </location>
</feature>
<organism evidence="9 10">
    <name type="scientific">Candidatus Spechtbacteria bacterium RIFCSPHIGHO2_01_FULL_43_30</name>
    <dbReference type="NCBI Taxonomy" id="1802158"/>
    <lineage>
        <taxon>Bacteria</taxon>
        <taxon>Candidatus Spechtiibacteriota</taxon>
    </lineage>
</organism>
<dbReference type="EMBL" id="MHOD01000007">
    <property type="protein sequence ID" value="OGZ58428.1"/>
    <property type="molecule type" value="Genomic_DNA"/>
</dbReference>
<feature type="transmembrane region" description="Helical" evidence="6">
    <location>
        <begin position="248"/>
        <end position="268"/>
    </location>
</feature>
<feature type="transmembrane region" description="Helical" evidence="6">
    <location>
        <begin position="162"/>
        <end position="183"/>
    </location>
</feature>
<evidence type="ECO:0000256" key="4">
    <source>
        <dbReference type="ARBA" id="ARBA00022989"/>
    </source>
</evidence>
<evidence type="ECO:0000259" key="8">
    <source>
        <dbReference type="Pfam" id="PF23357"/>
    </source>
</evidence>
<dbReference type="Pfam" id="PF09822">
    <property type="entry name" value="ABC_transp_aux"/>
    <property type="match status" value="1"/>
</dbReference>
<comment type="caution">
    <text evidence="9">The sequence shown here is derived from an EMBL/GenBank/DDBJ whole genome shotgun (WGS) entry which is preliminary data.</text>
</comment>
<evidence type="ECO:0000256" key="3">
    <source>
        <dbReference type="ARBA" id="ARBA00022692"/>
    </source>
</evidence>
<keyword evidence="4 6" id="KW-1133">Transmembrane helix</keyword>
<feature type="transmembrane region" description="Helical" evidence="6">
    <location>
        <begin position="21"/>
        <end position="42"/>
    </location>
</feature>
<keyword evidence="2" id="KW-1003">Cell membrane</keyword>
<dbReference type="PANTHER" id="PTHR30294">
    <property type="entry name" value="MEMBRANE COMPONENT OF ABC TRANSPORTER YHHJ-RELATED"/>
    <property type="match status" value="1"/>
</dbReference>
<dbReference type="PANTHER" id="PTHR30294:SF29">
    <property type="entry name" value="MULTIDRUG ABC TRANSPORTER PERMEASE YBHS-RELATED"/>
    <property type="match status" value="1"/>
</dbReference>
<evidence type="ECO:0000256" key="2">
    <source>
        <dbReference type="ARBA" id="ARBA00022475"/>
    </source>
</evidence>
<dbReference type="GO" id="GO:0005886">
    <property type="term" value="C:plasma membrane"/>
    <property type="evidence" value="ECO:0007669"/>
    <property type="project" value="UniProtKB-SubCell"/>
</dbReference>
<evidence type="ECO:0000313" key="9">
    <source>
        <dbReference type="EMBL" id="OGZ58428.1"/>
    </source>
</evidence>
<evidence type="ECO:0000256" key="6">
    <source>
        <dbReference type="SAM" id="Phobius"/>
    </source>
</evidence>
<reference evidence="9 10" key="1">
    <citation type="journal article" date="2016" name="Nat. Commun.">
        <title>Thousands of microbial genomes shed light on interconnected biogeochemical processes in an aquifer system.</title>
        <authorList>
            <person name="Anantharaman K."/>
            <person name="Brown C.T."/>
            <person name="Hug L.A."/>
            <person name="Sharon I."/>
            <person name="Castelle C.J."/>
            <person name="Probst A.J."/>
            <person name="Thomas B.C."/>
            <person name="Singh A."/>
            <person name="Wilkins M.J."/>
            <person name="Karaoz U."/>
            <person name="Brodie E.L."/>
            <person name="Williams K.H."/>
            <person name="Hubbard S.S."/>
            <person name="Banfield J.F."/>
        </authorList>
    </citation>
    <scope>NUCLEOTIDE SEQUENCE [LARGE SCALE GENOMIC DNA]</scope>
</reference>
<keyword evidence="5 6" id="KW-0472">Membrane</keyword>
<sequence length="746" mass="83564">MYNIKNILVIIKKELRGYFDGPTAYVVIIAFLLLWEFLFFQSAFVIGEASLRPFFSFLPWIYLFLIPAITMGSISQEKSEGTIELLLTHPIRENELLIGKYKGILIFLVICLLITLPLPFSLDIFGDLDWGVVFGQYLASFLLGAAFISLGLFISGIFLSQISAFLVTAFAGFLFIIIGSPIVTASLPSFVGQILEQVSFLPHYESMARGVIDIRDLLYFVSAAFIFMGLGHLQFLKRKFGNRKARFAAYQLWLSVFIGIVVAINIFGSRVPGRVDLTENSIYTLSNATKDILADLDDKVEIRVYSSNDLPPQFQPISREVNDTLRDYKIYGQGNINVTEKNPSESLEISEEAMSYGIQEVQFNVVGNEELRVKRGYLGIAVVYGDNHESVPFVNSTADLEYQLTSFIKKLTTEDKGIVGFLSGHGEKSIFSDYSVFNEELEKQFVTRDITINEENPEIPEDLSALVVAGPTQGIDKDTRGAIKNYLNKGGSVMFLLDGVIVSPQTLIAEENENSFSDFVEEYGVKVASDLVYDVRSNETVTLGSGFFSYLLPYPFWPKVVPIAGDSQITSRIGNVTLLWPSSIEFDKEKMAQLGISDTMLFSTTKFGGSQKGAFDVNPEVRLSEENLSEKLVAVTLTREGIENETKPWRIIVVSDSDFLVDQFASASKANVAFGMEALSWLSQEQSLGSIRVKQLAERKLLFEDNTQKFLLKYGNLAFVVLLPIGFSAWRMMRRRGLRKLTYKTK</sequence>
<evidence type="ECO:0000256" key="1">
    <source>
        <dbReference type="ARBA" id="ARBA00004651"/>
    </source>
</evidence>
<dbReference type="GO" id="GO:0140359">
    <property type="term" value="F:ABC-type transporter activity"/>
    <property type="evidence" value="ECO:0007669"/>
    <property type="project" value="InterPro"/>
</dbReference>
<dbReference type="Pfam" id="PF23357">
    <property type="entry name" value="DUF7088"/>
    <property type="match status" value="1"/>
</dbReference>
<evidence type="ECO:0000256" key="5">
    <source>
        <dbReference type="ARBA" id="ARBA00023136"/>
    </source>
</evidence>
<dbReference type="AlphaFoldDB" id="A0A1G2H906"/>
<protein>
    <submittedName>
        <fullName evidence="9">Uncharacterized protein</fullName>
    </submittedName>
</protein>
<feature type="transmembrane region" description="Helical" evidence="6">
    <location>
        <begin position="104"/>
        <end position="122"/>
    </location>
</feature>
<gene>
    <name evidence="9" type="ORF">A2827_01825</name>
</gene>
<feature type="transmembrane region" description="Helical" evidence="6">
    <location>
        <begin position="134"/>
        <end position="155"/>
    </location>
</feature>
<comment type="subcellular location">
    <subcellularLocation>
        <location evidence="1">Cell membrane</location>
        <topology evidence="1">Multi-pass membrane protein</topology>
    </subcellularLocation>
</comment>
<evidence type="ECO:0000259" key="7">
    <source>
        <dbReference type="Pfam" id="PF09822"/>
    </source>
</evidence>
<accession>A0A1G2H906</accession>
<feature type="transmembrane region" description="Helical" evidence="6">
    <location>
        <begin position="217"/>
        <end position="236"/>
    </location>
</feature>
<dbReference type="STRING" id="1802158.A2827_01825"/>
<dbReference type="InterPro" id="IPR055396">
    <property type="entry name" value="DUF7088"/>
</dbReference>
<proteinExistence type="predicted"/>
<name>A0A1G2H906_9BACT</name>
<feature type="domain" description="DUF7088" evidence="8">
    <location>
        <begin position="279"/>
        <end position="382"/>
    </location>
</feature>
<dbReference type="InterPro" id="IPR019196">
    <property type="entry name" value="ABC_transp_unknown"/>
</dbReference>
<dbReference type="InterPro" id="IPR051449">
    <property type="entry name" value="ABC-2_transporter_component"/>
</dbReference>